<dbReference type="EMBL" id="UINC01201402">
    <property type="protein sequence ID" value="SVE20732.1"/>
    <property type="molecule type" value="Genomic_DNA"/>
</dbReference>
<gene>
    <name evidence="3" type="ORF">METZ01_LOCUS473586</name>
</gene>
<dbReference type="SUPFAM" id="SSF56349">
    <property type="entry name" value="DNA breaking-rejoining enzymes"/>
    <property type="match status" value="1"/>
</dbReference>
<sequence length="187" mass="21658">MRPSKIRVAKYEHSATSKWVVEGLKNNKGKRSRKFFRSRVEADDFARNALQEQRQYGQKAQHLPHQLRLSAINCAEKLSVYGKSLEDATESLLERLRVSQRSCSLNKLVSEYLGSKQDKGLSRRHLQDLKNRLGKFASFAGEKTASEIKPEQIEHWLQQFGGENYNNYLQRLHGLFNYGIKRGYLAE</sequence>
<keyword evidence="1" id="KW-0238">DNA-binding</keyword>
<protein>
    <recommendedName>
        <fullName evidence="2">Core-binding (CB) domain-containing protein</fullName>
    </recommendedName>
</protein>
<evidence type="ECO:0000256" key="1">
    <source>
        <dbReference type="ARBA" id="ARBA00023125"/>
    </source>
</evidence>
<evidence type="ECO:0000259" key="2">
    <source>
        <dbReference type="PROSITE" id="PS51900"/>
    </source>
</evidence>
<reference evidence="3" key="1">
    <citation type="submission" date="2018-05" db="EMBL/GenBank/DDBJ databases">
        <authorList>
            <person name="Lanie J.A."/>
            <person name="Ng W.-L."/>
            <person name="Kazmierczak K.M."/>
            <person name="Andrzejewski T.M."/>
            <person name="Davidsen T.M."/>
            <person name="Wayne K.J."/>
            <person name="Tettelin H."/>
            <person name="Glass J.I."/>
            <person name="Rusch D."/>
            <person name="Podicherti R."/>
            <person name="Tsui H.-C.T."/>
            <person name="Winkler M.E."/>
        </authorList>
    </citation>
    <scope>NUCLEOTIDE SEQUENCE</scope>
</reference>
<proteinExistence type="predicted"/>
<dbReference type="GO" id="GO:0003677">
    <property type="term" value="F:DNA binding"/>
    <property type="evidence" value="ECO:0007669"/>
    <property type="project" value="UniProtKB-KW"/>
</dbReference>
<organism evidence="3">
    <name type="scientific">marine metagenome</name>
    <dbReference type="NCBI Taxonomy" id="408172"/>
    <lineage>
        <taxon>unclassified sequences</taxon>
        <taxon>metagenomes</taxon>
        <taxon>ecological metagenomes</taxon>
    </lineage>
</organism>
<evidence type="ECO:0000313" key="3">
    <source>
        <dbReference type="EMBL" id="SVE20732.1"/>
    </source>
</evidence>
<dbReference type="PROSITE" id="PS51900">
    <property type="entry name" value="CB"/>
    <property type="match status" value="1"/>
</dbReference>
<dbReference type="InterPro" id="IPR010998">
    <property type="entry name" value="Integrase_recombinase_N"/>
</dbReference>
<dbReference type="Gene3D" id="1.10.150.130">
    <property type="match status" value="1"/>
</dbReference>
<feature type="non-terminal residue" evidence="3">
    <location>
        <position position="187"/>
    </location>
</feature>
<name>A0A383BLE8_9ZZZZ</name>
<dbReference type="AlphaFoldDB" id="A0A383BLE8"/>
<accession>A0A383BLE8</accession>
<dbReference type="InterPro" id="IPR011010">
    <property type="entry name" value="DNA_brk_join_enz"/>
</dbReference>
<feature type="domain" description="Core-binding (CB)" evidence="2">
    <location>
        <begin position="103"/>
        <end position="180"/>
    </location>
</feature>
<dbReference type="InterPro" id="IPR044068">
    <property type="entry name" value="CB"/>
</dbReference>